<dbReference type="PIRSF" id="PIRSF003073">
    <property type="entry name" value="DNAC_TnpB_IstB"/>
    <property type="match status" value="1"/>
</dbReference>
<keyword evidence="3" id="KW-0067">ATP-binding</keyword>
<organism evidence="5 6">
    <name type="scientific">Heyndrickxia sporothermodurans</name>
    <dbReference type="NCBI Taxonomy" id="46224"/>
    <lineage>
        <taxon>Bacteria</taxon>
        <taxon>Bacillati</taxon>
        <taxon>Bacillota</taxon>
        <taxon>Bacilli</taxon>
        <taxon>Bacillales</taxon>
        <taxon>Bacillaceae</taxon>
        <taxon>Heyndrickxia</taxon>
    </lineage>
</organism>
<dbReference type="InterPro" id="IPR002611">
    <property type="entry name" value="IstB_ATP-bd"/>
</dbReference>
<dbReference type="SMART" id="SM00382">
    <property type="entry name" value="AAA"/>
    <property type="match status" value="1"/>
</dbReference>
<evidence type="ECO:0000256" key="1">
    <source>
        <dbReference type="ARBA" id="ARBA00008059"/>
    </source>
</evidence>
<dbReference type="Gene3D" id="3.40.50.300">
    <property type="entry name" value="P-loop containing nucleotide triphosphate hydrolases"/>
    <property type="match status" value="1"/>
</dbReference>
<dbReference type="GO" id="GO:0005524">
    <property type="term" value="F:ATP binding"/>
    <property type="evidence" value="ECO:0007669"/>
    <property type="project" value="UniProtKB-KW"/>
</dbReference>
<evidence type="ECO:0000256" key="2">
    <source>
        <dbReference type="ARBA" id="ARBA00022741"/>
    </source>
</evidence>
<dbReference type="NCBIfam" id="NF038214">
    <property type="entry name" value="IS21_help_AAA"/>
    <property type="match status" value="1"/>
</dbReference>
<evidence type="ECO:0000259" key="4">
    <source>
        <dbReference type="SMART" id="SM00382"/>
    </source>
</evidence>
<dbReference type="InterPro" id="IPR047661">
    <property type="entry name" value="IstB"/>
</dbReference>
<dbReference type="PATRIC" id="fig|46224.3.peg.569"/>
<accession>A0A150KLB0</accession>
<evidence type="ECO:0000313" key="5">
    <source>
        <dbReference type="EMBL" id="KYC92356.1"/>
    </source>
</evidence>
<name>A0A150KLB0_9BACI</name>
<protein>
    <recommendedName>
        <fullName evidence="4">AAA+ ATPase domain-containing protein</fullName>
    </recommendedName>
</protein>
<dbReference type="STRING" id="46224.B4102_3732"/>
<evidence type="ECO:0000256" key="3">
    <source>
        <dbReference type="ARBA" id="ARBA00022840"/>
    </source>
</evidence>
<comment type="caution">
    <text evidence="5">The sequence shown here is derived from an EMBL/GenBank/DDBJ whole genome shotgun (WGS) entry which is preliminary data.</text>
</comment>
<sequence length="257" mass="30185">MTSSLHLLQDQFRHLRMVETADELPVLLRNAEKSSWTYQEFLGELLMYEMKKREEKGIQKRLKWASFPYLKTLDEFHIEEQTSLSTRQINQLRELNWLEQQYNLILLGPPGSGKTHITIGLGVEAIQKGFKVAFSTMGELTHLLKTEEYIRKSQMRLKRIKESDLVIIDDLMYMAMDQREANLFFHLINHLYERSSIILTSNKGPEEWGELMGDQGITTAILDRLLHRVEVIQLNENDSYRIKHRTTIFGKESVETQ</sequence>
<gene>
    <name evidence="5" type="ORF">B4102_3732</name>
</gene>
<dbReference type="InterPro" id="IPR003593">
    <property type="entry name" value="AAA+_ATPase"/>
</dbReference>
<dbReference type="CDD" id="cd00009">
    <property type="entry name" value="AAA"/>
    <property type="match status" value="1"/>
</dbReference>
<dbReference type="Proteomes" id="UP000075666">
    <property type="component" value="Unassembled WGS sequence"/>
</dbReference>
<comment type="similarity">
    <text evidence="1">Belongs to the IS21/IS1162 putative ATP-binding protein family.</text>
</comment>
<dbReference type="InterPro" id="IPR027417">
    <property type="entry name" value="P-loop_NTPase"/>
</dbReference>
<dbReference type="GO" id="GO:0006260">
    <property type="term" value="P:DNA replication"/>
    <property type="evidence" value="ECO:0007669"/>
    <property type="project" value="TreeGrafter"/>
</dbReference>
<keyword evidence="2" id="KW-0547">Nucleotide-binding</keyword>
<keyword evidence="6" id="KW-1185">Reference proteome</keyword>
<dbReference type="OrthoDB" id="2052561at2"/>
<dbReference type="PANTHER" id="PTHR30050:SF4">
    <property type="entry name" value="ATP-BINDING PROTEIN RV3427C IN INSERTION SEQUENCE-RELATED"/>
    <property type="match status" value="1"/>
</dbReference>
<dbReference type="RefSeq" id="WP_066235279.1">
    <property type="nucleotide sequence ID" value="NZ_LQYN01000111.1"/>
</dbReference>
<proteinExistence type="inferred from homology"/>
<dbReference type="InterPro" id="IPR028350">
    <property type="entry name" value="DNAC/IstB-like"/>
</dbReference>
<dbReference type="EMBL" id="LQYN01000111">
    <property type="protein sequence ID" value="KYC92356.1"/>
    <property type="molecule type" value="Genomic_DNA"/>
</dbReference>
<dbReference type="Pfam" id="PF01695">
    <property type="entry name" value="IstB_IS21"/>
    <property type="match status" value="1"/>
</dbReference>
<dbReference type="PANTHER" id="PTHR30050">
    <property type="entry name" value="CHROMOSOMAL REPLICATION INITIATOR PROTEIN DNAA"/>
    <property type="match status" value="1"/>
</dbReference>
<dbReference type="SUPFAM" id="SSF52540">
    <property type="entry name" value="P-loop containing nucleoside triphosphate hydrolases"/>
    <property type="match status" value="1"/>
</dbReference>
<dbReference type="AlphaFoldDB" id="A0A150KLB0"/>
<reference evidence="5 6" key="1">
    <citation type="submission" date="2016-01" db="EMBL/GenBank/DDBJ databases">
        <title>Genome Sequences of Twelve Sporeforming Bacillus Species Isolated from Foods.</title>
        <authorList>
            <person name="Berendsen E.M."/>
            <person name="Wells-Bennik M.H."/>
            <person name="Krawcyk A.O."/>
            <person name="De Jong A."/>
            <person name="Holsappel S."/>
            <person name="Eijlander R.T."/>
            <person name="Kuipers O.P."/>
        </authorList>
    </citation>
    <scope>NUCLEOTIDE SEQUENCE [LARGE SCALE GENOMIC DNA]</scope>
    <source>
        <strain evidence="5 6">B4102</strain>
    </source>
</reference>
<feature type="domain" description="AAA+ ATPase" evidence="4">
    <location>
        <begin position="100"/>
        <end position="235"/>
    </location>
</feature>
<evidence type="ECO:0000313" key="6">
    <source>
        <dbReference type="Proteomes" id="UP000075666"/>
    </source>
</evidence>